<name>A0AAX2AF93_9BACT</name>
<keyword evidence="1" id="KW-0812">Transmembrane</keyword>
<evidence type="ECO:0000256" key="1">
    <source>
        <dbReference type="SAM" id="Phobius"/>
    </source>
</evidence>
<reference evidence="2 3" key="1">
    <citation type="submission" date="2017-09" db="EMBL/GenBank/DDBJ databases">
        <title>Genomics of the genus Arcobacter.</title>
        <authorList>
            <person name="Perez-Cataluna A."/>
            <person name="Figueras M.J."/>
            <person name="Salas-Masso N."/>
        </authorList>
    </citation>
    <scope>NUCLEOTIDE SEQUENCE [LARGE SCALE GENOMIC DNA]</scope>
    <source>
        <strain evidence="2 3">CECT 7386</strain>
    </source>
</reference>
<sequence length="101" mass="11856">MAKKYIKISIISSFIGFALAYVFIEYFSYNLKKELYLYEQKKIELQALADSYALCVGLYNANPSQDKEELCTYIKQKVYLEVENFEGSYPYSAFYNKFLGK</sequence>
<dbReference type="RefSeq" id="WP_114842109.1">
    <property type="nucleotide sequence ID" value="NZ_CP031219.1"/>
</dbReference>
<gene>
    <name evidence="2" type="ORF">CP985_07055</name>
</gene>
<keyword evidence="1" id="KW-0472">Membrane</keyword>
<keyword evidence="3" id="KW-1185">Reference proteome</keyword>
<feature type="transmembrane region" description="Helical" evidence="1">
    <location>
        <begin position="6"/>
        <end position="24"/>
    </location>
</feature>
<organism evidence="2 3">
    <name type="scientific">Malaciobacter mytili LMG 24559</name>
    <dbReference type="NCBI Taxonomy" id="1032238"/>
    <lineage>
        <taxon>Bacteria</taxon>
        <taxon>Pseudomonadati</taxon>
        <taxon>Campylobacterota</taxon>
        <taxon>Epsilonproteobacteria</taxon>
        <taxon>Campylobacterales</taxon>
        <taxon>Arcobacteraceae</taxon>
        <taxon>Malaciobacter</taxon>
    </lineage>
</organism>
<dbReference type="EMBL" id="NXID01000023">
    <property type="protein sequence ID" value="RXK15662.1"/>
    <property type="molecule type" value="Genomic_DNA"/>
</dbReference>
<protein>
    <submittedName>
        <fullName evidence="2">Uncharacterized protein</fullName>
    </submittedName>
</protein>
<keyword evidence="1" id="KW-1133">Transmembrane helix</keyword>
<dbReference type="KEGG" id="amyt:AMYT_1689"/>
<evidence type="ECO:0000313" key="3">
    <source>
        <dbReference type="Proteomes" id="UP000290092"/>
    </source>
</evidence>
<dbReference type="Proteomes" id="UP000290092">
    <property type="component" value="Unassembled WGS sequence"/>
</dbReference>
<proteinExistence type="predicted"/>
<comment type="caution">
    <text evidence="2">The sequence shown here is derived from an EMBL/GenBank/DDBJ whole genome shotgun (WGS) entry which is preliminary data.</text>
</comment>
<accession>A0AAX2AF93</accession>
<dbReference type="AlphaFoldDB" id="A0AAX2AF93"/>
<evidence type="ECO:0000313" key="2">
    <source>
        <dbReference type="EMBL" id="RXK15662.1"/>
    </source>
</evidence>